<sequence>MKALILAGMVALMAAQCGTQESVDAEVKGASTDVIIRSGTSYGFCIGYCKRQLDLTATDATFIMKDNREELPVKSCKGTVTADEWKTLAAQADLAALKKQPERIGCPDCADGGAEFLEIERSGDKYRVTFEAGKTIPGFESLVETLRKRRTAFNDCQ</sequence>
<reference evidence="1 2" key="1">
    <citation type="submission" date="2016-10" db="EMBL/GenBank/DDBJ databases">
        <title>Arsenicibacter rosenii gen. nov., sp. nov., an efficient arsenic-methylating bacterium isolated from an arsenic-contaminated paddy soil.</title>
        <authorList>
            <person name="Huang K."/>
        </authorList>
    </citation>
    <scope>NUCLEOTIDE SEQUENCE [LARGE SCALE GENOMIC DNA]</scope>
    <source>
        <strain evidence="1 2">SM-1</strain>
    </source>
</reference>
<organism evidence="1 2">
    <name type="scientific">Arsenicibacter rosenii</name>
    <dbReference type="NCBI Taxonomy" id="1750698"/>
    <lineage>
        <taxon>Bacteria</taxon>
        <taxon>Pseudomonadati</taxon>
        <taxon>Bacteroidota</taxon>
        <taxon>Cytophagia</taxon>
        <taxon>Cytophagales</taxon>
        <taxon>Spirosomataceae</taxon>
        <taxon>Arsenicibacter</taxon>
    </lineage>
</organism>
<dbReference type="AlphaFoldDB" id="A0A1S2VEC5"/>
<name>A0A1S2VEC5_9BACT</name>
<comment type="caution">
    <text evidence="1">The sequence shown here is derived from an EMBL/GenBank/DDBJ whole genome shotgun (WGS) entry which is preliminary data.</text>
</comment>
<dbReference type="EMBL" id="MORL01000015">
    <property type="protein sequence ID" value="OIN57111.1"/>
    <property type="molecule type" value="Genomic_DNA"/>
</dbReference>
<accession>A0A1S2VEC5</accession>
<protein>
    <submittedName>
        <fullName evidence="1">Uncharacterized protein</fullName>
    </submittedName>
</protein>
<dbReference type="OrthoDB" id="5522116at2"/>
<dbReference type="RefSeq" id="WP_071505247.1">
    <property type="nucleotide sequence ID" value="NZ_MORL01000015.1"/>
</dbReference>
<gene>
    <name evidence="1" type="ORF">BLX24_21385</name>
</gene>
<keyword evidence="2" id="KW-1185">Reference proteome</keyword>
<evidence type="ECO:0000313" key="2">
    <source>
        <dbReference type="Proteomes" id="UP000181790"/>
    </source>
</evidence>
<proteinExistence type="predicted"/>
<evidence type="ECO:0000313" key="1">
    <source>
        <dbReference type="EMBL" id="OIN57111.1"/>
    </source>
</evidence>
<dbReference type="Proteomes" id="UP000181790">
    <property type="component" value="Unassembled WGS sequence"/>
</dbReference>